<dbReference type="Pfam" id="PF13455">
    <property type="entry name" value="MUG113"/>
    <property type="match status" value="1"/>
</dbReference>
<proteinExistence type="predicted"/>
<dbReference type="InterPro" id="IPR018306">
    <property type="entry name" value="Phage_T5_Orf172_DNA-bd"/>
</dbReference>
<gene>
    <name evidence="2" type="ORF">VCX44_23710</name>
</gene>
<dbReference type="EMBL" id="JAYGOJ010000259">
    <property type="protein sequence ID" value="MEA9438718.1"/>
    <property type="molecule type" value="Genomic_DNA"/>
</dbReference>
<evidence type="ECO:0000313" key="3">
    <source>
        <dbReference type="Proteomes" id="UP001304847"/>
    </source>
</evidence>
<dbReference type="SMART" id="SM00974">
    <property type="entry name" value="T5orf172"/>
    <property type="match status" value="1"/>
</dbReference>
<sequence>MIRLSTARLATKSSLGDILGEDDDLGLLDVQPLKAKATPPDLASAQFAEISAFYELHGRLPDEGGGAQLDEKLLARRLKGILANPAQCEHLQAQDKFGLLSHAVNGQCEPGLTDESDPVACIDKSELVTSLADIFADDDDGLLDFDEPDIFNFQHISAEKKEQPDEIAQRQPCADFPRFAPLFAAFHEGLQAGSFNLVRFAHKLKITKGDFFILNGLVGYVVSEGERLAQYTEYNARLHLVFENGTEMHMLYLSLTHGLVRDKEGRKGVLHGQSLQPSQEAVPTGIVYILKTLSADPVLGPYKQDLYKIGFTETSVEDRIKNAELDSTFLEAPVKIVATNQCFNLNAQKLEALVHGFFAPRRLNVKLKSHCGQIYTPKEWFNIPLESALAVIQYIVDGSISQYRLDNTTGKIIAKT</sequence>
<evidence type="ECO:0000259" key="1">
    <source>
        <dbReference type="SMART" id="SM00974"/>
    </source>
</evidence>
<organism evidence="2 3">
    <name type="scientific">Aeromonas caviae</name>
    <name type="common">Aeromonas punctata</name>
    <dbReference type="NCBI Taxonomy" id="648"/>
    <lineage>
        <taxon>Bacteria</taxon>
        <taxon>Pseudomonadati</taxon>
        <taxon>Pseudomonadota</taxon>
        <taxon>Gammaproteobacteria</taxon>
        <taxon>Aeromonadales</taxon>
        <taxon>Aeromonadaceae</taxon>
        <taxon>Aeromonas</taxon>
    </lineage>
</organism>
<accession>A0ABU5WFI3</accession>
<feature type="domain" description="Bacteriophage T5 Orf172 DNA-binding" evidence="1">
    <location>
        <begin position="301"/>
        <end position="395"/>
    </location>
</feature>
<protein>
    <submittedName>
        <fullName evidence="2">GIY-YIG nuclease family protein</fullName>
    </submittedName>
</protein>
<keyword evidence="3" id="KW-1185">Reference proteome</keyword>
<dbReference type="Proteomes" id="UP001304847">
    <property type="component" value="Unassembled WGS sequence"/>
</dbReference>
<dbReference type="RefSeq" id="WP_323581136.1">
    <property type="nucleotide sequence ID" value="NZ_JAYGOJ010000259.1"/>
</dbReference>
<comment type="caution">
    <text evidence="2">The sequence shown here is derived from an EMBL/GenBank/DDBJ whole genome shotgun (WGS) entry which is preliminary data.</text>
</comment>
<name>A0ABU5WFI3_AERCA</name>
<evidence type="ECO:0000313" key="2">
    <source>
        <dbReference type="EMBL" id="MEA9438718.1"/>
    </source>
</evidence>
<reference evidence="2 3" key="1">
    <citation type="submission" date="2023-12" db="EMBL/GenBank/DDBJ databases">
        <title>Characterization of antibiotic resistance in Aeromonas spp. in hospital effluent.</title>
        <authorList>
            <person name="Negoseki B.R.S."/>
            <person name="Krul D."/>
            <person name="Siqueira A.C."/>
            <person name="Almeida M."/>
            <person name="Mesa D."/>
            <person name="Conte D."/>
            <person name="Dalla-Costa L.M."/>
        </authorList>
    </citation>
    <scope>NUCLEOTIDE SEQUENCE [LARGE SCALE GENOMIC DNA]</scope>
    <source>
        <strain evidence="2 3">36v</strain>
    </source>
</reference>